<proteinExistence type="predicted"/>
<gene>
    <name evidence="1" type="ORF">CSUI_006190</name>
</gene>
<organism evidence="1 2">
    <name type="scientific">Cystoisospora suis</name>
    <dbReference type="NCBI Taxonomy" id="483139"/>
    <lineage>
        <taxon>Eukaryota</taxon>
        <taxon>Sar</taxon>
        <taxon>Alveolata</taxon>
        <taxon>Apicomplexa</taxon>
        <taxon>Conoidasida</taxon>
        <taxon>Coccidia</taxon>
        <taxon>Eucoccidiorida</taxon>
        <taxon>Eimeriorina</taxon>
        <taxon>Sarcocystidae</taxon>
        <taxon>Cystoisospora</taxon>
    </lineage>
</organism>
<evidence type="ECO:0000313" key="2">
    <source>
        <dbReference type="Proteomes" id="UP000221165"/>
    </source>
</evidence>
<dbReference type="RefSeq" id="XP_067921670.1">
    <property type="nucleotide sequence ID" value="XM_068066354.1"/>
</dbReference>
<name>A0A2C6KUE2_9APIC</name>
<evidence type="ECO:0000313" key="1">
    <source>
        <dbReference type="EMBL" id="PHJ19978.1"/>
    </source>
</evidence>
<keyword evidence="2" id="KW-1185">Reference proteome</keyword>
<comment type="caution">
    <text evidence="1">The sequence shown here is derived from an EMBL/GenBank/DDBJ whole genome shotgun (WGS) entry which is preliminary data.</text>
</comment>
<dbReference type="AlphaFoldDB" id="A0A2C6KUE2"/>
<dbReference type="GeneID" id="94429565"/>
<dbReference type="VEuPathDB" id="ToxoDB:CSUI_006190"/>
<sequence>MDCCLSASPSLYSRAPRPPVRSFTRVFPGFFRTRPLRLSCHTVCPRLELHRKVREGSRLVCRSFVGGPTPFHCEGADVVAPRVDMYR</sequence>
<reference evidence="1 2" key="1">
    <citation type="journal article" date="2017" name="Int. J. Parasitol.">
        <title>The genome of the protozoan parasite Cystoisospora suis and a reverse vaccinology approach to identify vaccine candidates.</title>
        <authorList>
            <person name="Palmieri N."/>
            <person name="Shrestha A."/>
            <person name="Ruttkowski B."/>
            <person name="Beck T."/>
            <person name="Vogl C."/>
            <person name="Tomley F."/>
            <person name="Blake D.P."/>
            <person name="Joachim A."/>
        </authorList>
    </citation>
    <scope>NUCLEOTIDE SEQUENCE [LARGE SCALE GENOMIC DNA]</scope>
    <source>
        <strain evidence="1 2">Wien I</strain>
    </source>
</reference>
<dbReference type="Proteomes" id="UP000221165">
    <property type="component" value="Unassembled WGS sequence"/>
</dbReference>
<accession>A0A2C6KUE2</accession>
<protein>
    <submittedName>
        <fullName evidence="1">Uncharacterized protein</fullName>
    </submittedName>
</protein>
<dbReference type="EMBL" id="MIGC01003090">
    <property type="protein sequence ID" value="PHJ19978.1"/>
    <property type="molecule type" value="Genomic_DNA"/>
</dbReference>